<dbReference type="InterPro" id="IPR036549">
    <property type="entry name" value="CX6/COA6-like_sf"/>
</dbReference>
<dbReference type="Pfam" id="PF02297">
    <property type="entry name" value="COX6B"/>
    <property type="match status" value="1"/>
</dbReference>
<gene>
    <name evidence="4" type="ORF">PoB_003978100</name>
</gene>
<dbReference type="GO" id="GO:0005739">
    <property type="term" value="C:mitochondrion"/>
    <property type="evidence" value="ECO:0007669"/>
    <property type="project" value="UniProtKB-SubCell"/>
</dbReference>
<dbReference type="InterPro" id="IPR048280">
    <property type="entry name" value="COX6B-like"/>
</dbReference>
<dbReference type="InterPro" id="IPR003213">
    <property type="entry name" value="Cyt_c_oxidase_su6B"/>
</dbReference>
<organism evidence="4 5">
    <name type="scientific">Plakobranchus ocellatus</name>
    <dbReference type="NCBI Taxonomy" id="259542"/>
    <lineage>
        <taxon>Eukaryota</taxon>
        <taxon>Metazoa</taxon>
        <taxon>Spiralia</taxon>
        <taxon>Lophotrochozoa</taxon>
        <taxon>Mollusca</taxon>
        <taxon>Gastropoda</taxon>
        <taxon>Heterobranchia</taxon>
        <taxon>Euthyneura</taxon>
        <taxon>Panpulmonata</taxon>
        <taxon>Sacoglossa</taxon>
        <taxon>Placobranchoidea</taxon>
        <taxon>Plakobranchidae</taxon>
        <taxon>Plakobranchus</taxon>
    </lineage>
</organism>
<evidence type="ECO:0000313" key="4">
    <source>
        <dbReference type="EMBL" id="GFO13276.1"/>
    </source>
</evidence>
<keyword evidence="2" id="KW-0496">Mitochondrion</keyword>
<comment type="caution">
    <text evidence="4">The sequence shown here is derived from an EMBL/GenBank/DDBJ whole genome shotgun (WGS) entry which is preliminary data.</text>
</comment>
<evidence type="ECO:0000313" key="5">
    <source>
        <dbReference type="Proteomes" id="UP000735302"/>
    </source>
</evidence>
<dbReference type="AlphaFoldDB" id="A0AAV4B371"/>
<comment type="subcellular location">
    <subcellularLocation>
        <location evidence="1">Mitochondrion</location>
    </subcellularLocation>
</comment>
<dbReference type="PANTHER" id="PTHR11387">
    <property type="entry name" value="CYTOCHROME C OXIDASE SUBUNIT 6B"/>
    <property type="match status" value="1"/>
</dbReference>
<accession>A0AAV4B371</accession>
<evidence type="ECO:0000256" key="2">
    <source>
        <dbReference type="ARBA" id="ARBA00023128"/>
    </source>
</evidence>
<dbReference type="SUPFAM" id="SSF47694">
    <property type="entry name" value="Cytochrome c oxidase subunit h"/>
    <property type="match status" value="1"/>
</dbReference>
<evidence type="ECO:0000256" key="1">
    <source>
        <dbReference type="ARBA" id="ARBA00004173"/>
    </source>
</evidence>
<keyword evidence="3" id="KW-1015">Disulfide bond</keyword>
<dbReference type="GO" id="GO:0045277">
    <property type="term" value="C:respiratory chain complex IV"/>
    <property type="evidence" value="ECO:0007669"/>
    <property type="project" value="InterPro"/>
</dbReference>
<dbReference type="CDD" id="cd00926">
    <property type="entry name" value="Cyt_c_Oxidase_VIb"/>
    <property type="match status" value="1"/>
</dbReference>
<dbReference type="EMBL" id="BLXT01004484">
    <property type="protein sequence ID" value="GFO13276.1"/>
    <property type="molecule type" value="Genomic_DNA"/>
</dbReference>
<sequence length="179" mass="21053">MQPFGHSQERIGQFSKSKAWINLTKDPIHFAGSIAPHSAGAQRFGSVSKNKGTSHLQEEMEPCKQFWHPGFDARFPNMNQTRRCWQNYVDYMRCQEVYGEDYDACEYFKKTYKFLCPVMMVFRGSAEILGFGSEEKFPRFPRFRWLPRLQLNKRAMIRGVLRNENSTTCGRDDNFIDLR</sequence>
<keyword evidence="5" id="KW-1185">Reference proteome</keyword>
<name>A0AAV4B371_9GAST</name>
<dbReference type="Gene3D" id="1.10.10.140">
    <property type="entry name" value="Cytochrome c oxidase, subunit VIb"/>
    <property type="match status" value="1"/>
</dbReference>
<proteinExistence type="predicted"/>
<evidence type="ECO:0000256" key="3">
    <source>
        <dbReference type="ARBA" id="ARBA00023157"/>
    </source>
</evidence>
<reference evidence="4 5" key="1">
    <citation type="journal article" date="2021" name="Elife">
        <title>Chloroplast acquisition without the gene transfer in kleptoplastic sea slugs, Plakobranchus ocellatus.</title>
        <authorList>
            <person name="Maeda T."/>
            <person name="Takahashi S."/>
            <person name="Yoshida T."/>
            <person name="Shimamura S."/>
            <person name="Takaki Y."/>
            <person name="Nagai Y."/>
            <person name="Toyoda A."/>
            <person name="Suzuki Y."/>
            <person name="Arimoto A."/>
            <person name="Ishii H."/>
            <person name="Satoh N."/>
            <person name="Nishiyama T."/>
            <person name="Hasebe M."/>
            <person name="Maruyama T."/>
            <person name="Minagawa J."/>
            <person name="Obokata J."/>
            <person name="Shigenobu S."/>
        </authorList>
    </citation>
    <scope>NUCLEOTIDE SEQUENCE [LARGE SCALE GENOMIC DNA]</scope>
</reference>
<dbReference type="Proteomes" id="UP000735302">
    <property type="component" value="Unassembled WGS sequence"/>
</dbReference>
<protein>
    <submittedName>
        <fullName evidence="4">Cytochrome c oxidase subunit</fullName>
    </submittedName>
</protein>